<dbReference type="Proteomes" id="UP000225997">
    <property type="component" value="Unassembled WGS sequence"/>
</dbReference>
<proteinExistence type="predicted"/>
<name>A0A2B5XID4_9BACI</name>
<organism evidence="1 2">
    <name type="scientific">Bacillus toyonensis</name>
    <dbReference type="NCBI Taxonomy" id="155322"/>
    <lineage>
        <taxon>Bacteria</taxon>
        <taxon>Bacillati</taxon>
        <taxon>Bacillota</taxon>
        <taxon>Bacilli</taxon>
        <taxon>Bacillales</taxon>
        <taxon>Bacillaceae</taxon>
        <taxon>Bacillus</taxon>
        <taxon>Bacillus cereus group</taxon>
    </lineage>
</organism>
<dbReference type="AlphaFoldDB" id="A0A2B5XID4"/>
<protein>
    <recommendedName>
        <fullName evidence="3">Spore coat protein</fullName>
    </recommendedName>
</protein>
<dbReference type="EMBL" id="NUSQ01000026">
    <property type="protein sequence ID" value="PHD72671.1"/>
    <property type="molecule type" value="Genomic_DNA"/>
</dbReference>
<evidence type="ECO:0000313" key="2">
    <source>
        <dbReference type="Proteomes" id="UP000225997"/>
    </source>
</evidence>
<gene>
    <name evidence="1" type="ORF">COF40_05245</name>
</gene>
<evidence type="ECO:0000313" key="1">
    <source>
        <dbReference type="EMBL" id="PHD72671.1"/>
    </source>
</evidence>
<sequence length="80" mass="9830">MYCDPKYIIKNTYIEKEVTYIHPVIHINREHIQYVPRHVYEEKTINEVVDPGYPECCDNNKKEKECCNCCRKKRNCWSWF</sequence>
<comment type="caution">
    <text evidence="1">The sequence shown here is derived from an EMBL/GenBank/DDBJ whole genome shotgun (WGS) entry which is preliminary data.</text>
</comment>
<reference evidence="1 2" key="1">
    <citation type="submission" date="2017-09" db="EMBL/GenBank/DDBJ databases">
        <title>Large-scale bioinformatics analysis of Bacillus genomes uncovers conserved roles of natural products in bacterial physiology.</title>
        <authorList>
            <consortium name="Agbiome Team Llc"/>
            <person name="Bleich R.M."/>
            <person name="Grubbs K.J."/>
            <person name="Santa Maria K.C."/>
            <person name="Allen S.E."/>
            <person name="Farag S."/>
            <person name="Shank E.A."/>
            <person name="Bowers A."/>
        </authorList>
    </citation>
    <scope>NUCLEOTIDE SEQUENCE [LARGE SCALE GENOMIC DNA]</scope>
    <source>
        <strain evidence="1 2">AFS044250</strain>
    </source>
</reference>
<evidence type="ECO:0008006" key="3">
    <source>
        <dbReference type="Google" id="ProtNLM"/>
    </source>
</evidence>
<accession>A0A2B5XID4</accession>